<name>A0A4Y2BT71_ARAVE</name>
<gene>
    <name evidence="1" type="ORF">AVEN_235605_1</name>
</gene>
<evidence type="ECO:0000313" key="1">
    <source>
        <dbReference type="EMBL" id="GBL94506.1"/>
    </source>
</evidence>
<comment type="caution">
    <text evidence="1">The sequence shown here is derived from an EMBL/GenBank/DDBJ whole genome shotgun (WGS) entry which is preliminary data.</text>
</comment>
<reference evidence="1 2" key="1">
    <citation type="journal article" date="2019" name="Sci. Rep.">
        <title>Orb-weaving spider Araneus ventricosus genome elucidates the spidroin gene catalogue.</title>
        <authorList>
            <person name="Kono N."/>
            <person name="Nakamura H."/>
            <person name="Ohtoshi R."/>
            <person name="Moran D.A.P."/>
            <person name="Shinohara A."/>
            <person name="Yoshida Y."/>
            <person name="Fujiwara M."/>
            <person name="Mori M."/>
            <person name="Tomita M."/>
            <person name="Arakawa K."/>
        </authorList>
    </citation>
    <scope>NUCLEOTIDE SEQUENCE [LARGE SCALE GENOMIC DNA]</scope>
</reference>
<protein>
    <submittedName>
        <fullName evidence="1">Uncharacterized protein</fullName>
    </submittedName>
</protein>
<dbReference type="EMBL" id="BGPR01000103">
    <property type="protein sequence ID" value="GBL94506.1"/>
    <property type="molecule type" value="Genomic_DNA"/>
</dbReference>
<proteinExistence type="predicted"/>
<sequence>MSWTSIKVGSISLSGEENAEMIVHGLPLNIIFIYDDIVEWREGGGFKGARENDGSFSILRGPALPLLRYALDLVFFEIWLLSQDYVDLVLWHHLPQLTHRWLAFVQIALLQDSKGWL</sequence>
<keyword evidence="2" id="KW-1185">Reference proteome</keyword>
<accession>A0A4Y2BT71</accession>
<evidence type="ECO:0000313" key="2">
    <source>
        <dbReference type="Proteomes" id="UP000499080"/>
    </source>
</evidence>
<organism evidence="1 2">
    <name type="scientific">Araneus ventricosus</name>
    <name type="common">Orbweaver spider</name>
    <name type="synonym">Epeira ventricosa</name>
    <dbReference type="NCBI Taxonomy" id="182803"/>
    <lineage>
        <taxon>Eukaryota</taxon>
        <taxon>Metazoa</taxon>
        <taxon>Ecdysozoa</taxon>
        <taxon>Arthropoda</taxon>
        <taxon>Chelicerata</taxon>
        <taxon>Arachnida</taxon>
        <taxon>Araneae</taxon>
        <taxon>Araneomorphae</taxon>
        <taxon>Entelegynae</taxon>
        <taxon>Araneoidea</taxon>
        <taxon>Araneidae</taxon>
        <taxon>Araneus</taxon>
    </lineage>
</organism>
<dbReference type="AlphaFoldDB" id="A0A4Y2BT71"/>
<dbReference type="Proteomes" id="UP000499080">
    <property type="component" value="Unassembled WGS sequence"/>
</dbReference>